<dbReference type="Proteomes" id="UP000480804">
    <property type="component" value="Unassembled WGS sequence"/>
</dbReference>
<evidence type="ECO:0000313" key="3">
    <source>
        <dbReference type="Proteomes" id="UP000480804"/>
    </source>
</evidence>
<protein>
    <submittedName>
        <fullName evidence="2">Uncharacterized protein</fullName>
    </submittedName>
</protein>
<gene>
    <name evidence="2" type="ORF">Sgou_00060</name>
</gene>
<comment type="caution">
    <text evidence="2">The sequence shown here is derived from an EMBL/GenBank/DDBJ whole genome shotgun (WGS) entry which is preliminary data.</text>
</comment>
<feature type="region of interest" description="Disordered" evidence="1">
    <location>
        <begin position="43"/>
        <end position="67"/>
    </location>
</feature>
<reference evidence="2 3" key="1">
    <citation type="submission" date="2020-02" db="EMBL/GenBank/DDBJ databases">
        <title>Whole genome shotgun sequence of Streptomyces gougerotii NBRC 13043.</title>
        <authorList>
            <person name="Ichikawa N."/>
            <person name="Komaki H."/>
            <person name="Tamura T."/>
        </authorList>
    </citation>
    <scope>NUCLEOTIDE SEQUENCE [LARGE SCALE GENOMIC DNA]</scope>
    <source>
        <strain evidence="2 3">NBRC 13043</strain>
    </source>
</reference>
<feature type="compositionally biased region" description="Gly residues" evidence="1">
    <location>
        <begin position="57"/>
        <end position="66"/>
    </location>
</feature>
<evidence type="ECO:0000313" key="2">
    <source>
        <dbReference type="EMBL" id="GFH75336.1"/>
    </source>
</evidence>
<evidence type="ECO:0000256" key="1">
    <source>
        <dbReference type="SAM" id="MobiDB-lite"/>
    </source>
</evidence>
<dbReference type="EMBL" id="BLLO01000001">
    <property type="protein sequence ID" value="GFH75336.1"/>
    <property type="molecule type" value="Genomic_DNA"/>
</dbReference>
<feature type="compositionally biased region" description="Basic and acidic residues" evidence="1">
    <location>
        <begin position="46"/>
        <end position="56"/>
    </location>
</feature>
<accession>A0ABQ1CYE2</accession>
<proteinExistence type="predicted"/>
<name>A0ABQ1CYE2_9ACTN</name>
<organism evidence="2 3">
    <name type="scientific">Streptomyces gougerotii</name>
    <dbReference type="NCBI Taxonomy" id="53448"/>
    <lineage>
        <taxon>Bacteria</taxon>
        <taxon>Bacillati</taxon>
        <taxon>Actinomycetota</taxon>
        <taxon>Actinomycetes</taxon>
        <taxon>Kitasatosporales</taxon>
        <taxon>Streptomycetaceae</taxon>
        <taxon>Streptomyces</taxon>
        <taxon>Streptomyces diastaticus group</taxon>
    </lineage>
</organism>
<keyword evidence="3" id="KW-1185">Reference proteome</keyword>
<sequence>MEVGLGEGHAVHGDPVVAVAADDGVAADGDDPLDQVALVVGGQQTDRGEDPLRLRGDGGVVGGGRGRLTAQPVGGVLEDDDVAALGREPK</sequence>